<feature type="domain" description="CHRD" evidence="2">
    <location>
        <begin position="39"/>
        <end position="185"/>
    </location>
</feature>
<keyword evidence="4" id="KW-1185">Reference proteome</keyword>
<dbReference type="OrthoDB" id="3554264at2759"/>
<evidence type="ECO:0000259" key="2">
    <source>
        <dbReference type="SMART" id="SM00754"/>
    </source>
</evidence>
<comment type="caution">
    <text evidence="3">The sequence shown here is derived from an EMBL/GenBank/DDBJ whole genome shotgun (WGS) entry which is preliminary data.</text>
</comment>
<evidence type="ECO:0000256" key="1">
    <source>
        <dbReference type="SAM" id="SignalP"/>
    </source>
</evidence>
<dbReference type="EMBL" id="LAZP02000382">
    <property type="protein sequence ID" value="PFH57641.1"/>
    <property type="molecule type" value="Genomic_DNA"/>
</dbReference>
<accession>A0A2A9P9F5</accession>
<protein>
    <recommendedName>
        <fullName evidence="2">CHRD domain-containing protein</fullName>
    </recommendedName>
</protein>
<reference evidence="3 4" key="1">
    <citation type="journal article" date="2015" name="BMC Genomics">
        <title>Gene expression during zombie ant biting behavior reflects the complexity underlying fungal parasitic behavioral manipulation.</title>
        <authorList>
            <person name="de Bekker C."/>
            <person name="Ohm R.A."/>
            <person name="Loreto R.G."/>
            <person name="Sebastian A."/>
            <person name="Albert I."/>
            <person name="Merrow M."/>
            <person name="Brachmann A."/>
            <person name="Hughes D.P."/>
        </authorList>
    </citation>
    <scope>NUCLEOTIDE SEQUENCE [LARGE SCALE GENOMIC DNA]</scope>
    <source>
        <strain evidence="3 4">SC16a</strain>
    </source>
</reference>
<sequence length="194" mass="20547">MKTVLFGLVATGVAAAAAPEPMMTDCMLKDAGSPFKFTSTFHVDAGPGEVVDAMNNFTGGLQGATGHFHFGINSDQNFICYNISVDGFRGNYSSPAKTATHIHEGAVGKSGPPRIVFPNPEGPEGQHRVTMGCIQGPFVTGVMTNGTDSGRGFHVRQIEENPDGFFADLHSTEAVPGAVRGQLQKQEVCTVTWM</sequence>
<gene>
    <name evidence="3" type="ORF">XA68_14766</name>
</gene>
<proteinExistence type="predicted"/>
<reference evidence="3 4" key="2">
    <citation type="journal article" date="2017" name="Sci. Rep.">
        <title>Ant-infecting Ophiocordyceps genomes reveal a high diversity of potential behavioral manipulation genes and a possible major role for enterotoxins.</title>
        <authorList>
            <person name="de Bekker C."/>
            <person name="Ohm R.A."/>
            <person name="Evans H.C."/>
            <person name="Brachmann A."/>
            <person name="Hughes D.P."/>
        </authorList>
    </citation>
    <scope>NUCLEOTIDE SEQUENCE [LARGE SCALE GENOMIC DNA]</scope>
    <source>
        <strain evidence="3 4">SC16a</strain>
    </source>
</reference>
<dbReference type="AlphaFoldDB" id="A0A2A9P9F5"/>
<evidence type="ECO:0000313" key="3">
    <source>
        <dbReference type="EMBL" id="PFH57641.1"/>
    </source>
</evidence>
<name>A0A2A9P9F5_OPHUN</name>
<evidence type="ECO:0000313" key="4">
    <source>
        <dbReference type="Proteomes" id="UP000037136"/>
    </source>
</evidence>
<organism evidence="3 4">
    <name type="scientific">Ophiocordyceps unilateralis</name>
    <name type="common">Zombie-ant fungus</name>
    <name type="synonym">Torrubia unilateralis</name>
    <dbReference type="NCBI Taxonomy" id="268505"/>
    <lineage>
        <taxon>Eukaryota</taxon>
        <taxon>Fungi</taxon>
        <taxon>Dikarya</taxon>
        <taxon>Ascomycota</taxon>
        <taxon>Pezizomycotina</taxon>
        <taxon>Sordariomycetes</taxon>
        <taxon>Hypocreomycetidae</taxon>
        <taxon>Hypocreales</taxon>
        <taxon>Ophiocordycipitaceae</taxon>
        <taxon>Ophiocordyceps</taxon>
    </lineage>
</organism>
<dbReference type="InterPro" id="IPR010895">
    <property type="entry name" value="CHRD"/>
</dbReference>
<dbReference type="Pfam" id="PF07452">
    <property type="entry name" value="CHRD"/>
    <property type="match status" value="1"/>
</dbReference>
<keyword evidence="1" id="KW-0732">Signal</keyword>
<dbReference type="SMART" id="SM00754">
    <property type="entry name" value="CHRD"/>
    <property type="match status" value="1"/>
</dbReference>
<feature type="chain" id="PRO_5012134411" description="CHRD domain-containing protein" evidence="1">
    <location>
        <begin position="17"/>
        <end position="194"/>
    </location>
</feature>
<feature type="signal peptide" evidence="1">
    <location>
        <begin position="1"/>
        <end position="16"/>
    </location>
</feature>
<dbReference type="Proteomes" id="UP000037136">
    <property type="component" value="Unassembled WGS sequence"/>
</dbReference>